<accession>A0A0D2GM52</accession>
<feature type="domain" description="Thioesterase" evidence="8">
    <location>
        <begin position="52"/>
        <end position="125"/>
    </location>
</feature>
<dbReference type="Proteomes" id="UP000032233">
    <property type="component" value="Unassembled WGS sequence"/>
</dbReference>
<evidence type="ECO:0000256" key="1">
    <source>
        <dbReference type="ARBA" id="ARBA00022801"/>
    </source>
</evidence>
<comment type="catalytic activity">
    <reaction evidence="3">
        <text>a long-chain fatty acyl-CoA + H2O = a long-chain fatty acid + CoA + H(+)</text>
        <dbReference type="Rhea" id="RHEA:67680"/>
        <dbReference type="ChEBI" id="CHEBI:15377"/>
        <dbReference type="ChEBI" id="CHEBI:15378"/>
        <dbReference type="ChEBI" id="CHEBI:57287"/>
        <dbReference type="ChEBI" id="CHEBI:57560"/>
        <dbReference type="ChEBI" id="CHEBI:83139"/>
    </reaction>
</comment>
<evidence type="ECO:0000256" key="4">
    <source>
        <dbReference type="ARBA" id="ARBA00038381"/>
    </source>
</evidence>
<comment type="similarity">
    <text evidence="4">Belongs to the YigI thioesterase family.</text>
</comment>
<dbReference type="EMBL" id="AZAC01000001">
    <property type="protein sequence ID" value="KIX15787.1"/>
    <property type="molecule type" value="Genomic_DNA"/>
</dbReference>
<dbReference type="EC" id="3.1.2.20" evidence="5"/>
<evidence type="ECO:0000259" key="8">
    <source>
        <dbReference type="Pfam" id="PF03061"/>
    </source>
</evidence>
<evidence type="ECO:0000256" key="5">
    <source>
        <dbReference type="ARBA" id="ARBA00038894"/>
    </source>
</evidence>
<dbReference type="Pfam" id="PF03061">
    <property type="entry name" value="4HBT"/>
    <property type="match status" value="1"/>
</dbReference>
<comment type="catalytic activity">
    <reaction evidence="2">
        <text>a fatty acyl-CoA + H2O = a fatty acid + CoA + H(+)</text>
        <dbReference type="Rhea" id="RHEA:16781"/>
        <dbReference type="ChEBI" id="CHEBI:15377"/>
        <dbReference type="ChEBI" id="CHEBI:15378"/>
        <dbReference type="ChEBI" id="CHEBI:28868"/>
        <dbReference type="ChEBI" id="CHEBI:57287"/>
        <dbReference type="ChEBI" id="CHEBI:77636"/>
        <dbReference type="EC" id="3.1.2.20"/>
    </reaction>
</comment>
<evidence type="ECO:0000256" key="6">
    <source>
        <dbReference type="ARBA" id="ARBA00040062"/>
    </source>
</evidence>
<dbReference type="InParanoid" id="A0A0D2GM52"/>
<comment type="catalytic activity">
    <reaction evidence="7">
        <text>a medium-chain fatty acyl-CoA + H2O = a medium-chain fatty acid + CoA + H(+)</text>
        <dbReference type="Rhea" id="RHEA:68184"/>
        <dbReference type="ChEBI" id="CHEBI:15377"/>
        <dbReference type="ChEBI" id="CHEBI:15378"/>
        <dbReference type="ChEBI" id="CHEBI:57287"/>
        <dbReference type="ChEBI" id="CHEBI:59558"/>
        <dbReference type="ChEBI" id="CHEBI:90546"/>
    </reaction>
</comment>
<comment type="caution">
    <text evidence="9">The sequence shown here is derived from an EMBL/GenBank/DDBJ whole genome shotgun (WGS) entry which is preliminary data.</text>
</comment>
<reference evidence="9 10" key="1">
    <citation type="submission" date="2013-11" db="EMBL/GenBank/DDBJ databases">
        <title>Metagenomic analysis of a methanogenic consortium involved in long chain n-alkane degradation.</title>
        <authorList>
            <person name="Davidova I.A."/>
            <person name="Callaghan A.V."/>
            <person name="Wawrik B."/>
            <person name="Pruitt S."/>
            <person name="Marks C."/>
            <person name="Duncan K.E."/>
            <person name="Suflita J.M."/>
        </authorList>
    </citation>
    <scope>NUCLEOTIDE SEQUENCE [LARGE SCALE GENOMIC DNA]</scope>
    <source>
        <strain evidence="9 10">SPR</strain>
    </source>
</reference>
<evidence type="ECO:0000256" key="7">
    <source>
        <dbReference type="ARBA" id="ARBA00048062"/>
    </source>
</evidence>
<dbReference type="CDD" id="cd03443">
    <property type="entry name" value="PaaI_thioesterase"/>
    <property type="match status" value="1"/>
</dbReference>
<keyword evidence="1" id="KW-0378">Hydrolase</keyword>
<dbReference type="NCBIfam" id="TIGR00369">
    <property type="entry name" value="unchar_dom_1"/>
    <property type="match status" value="1"/>
</dbReference>
<dbReference type="InterPro" id="IPR006683">
    <property type="entry name" value="Thioestr_dom"/>
</dbReference>
<dbReference type="InterPro" id="IPR029069">
    <property type="entry name" value="HotDog_dom_sf"/>
</dbReference>
<sequence length="147" mass="16417">MTKQLDPQRKEYLKRDFGQGFPKDIGLIVLDAAWGKFETVLEIQPRHSQQDGFVHAGVLATMADHTMGYAAYTVAPLNGRILTIEYKINYLRPAKGKQLYCLGQVVKPGKSVIPCRAEIFSRDQDRESMLCAVALGTMTSVPEEKLS</sequence>
<dbReference type="InterPro" id="IPR003736">
    <property type="entry name" value="PAAI_dom"/>
</dbReference>
<dbReference type="SUPFAM" id="SSF54637">
    <property type="entry name" value="Thioesterase/thiol ester dehydrase-isomerase"/>
    <property type="match status" value="1"/>
</dbReference>
<dbReference type="GO" id="GO:0047617">
    <property type="term" value="F:fatty acyl-CoA hydrolase activity"/>
    <property type="evidence" value="ECO:0007669"/>
    <property type="project" value="UniProtKB-EC"/>
</dbReference>
<evidence type="ECO:0000313" key="10">
    <source>
        <dbReference type="Proteomes" id="UP000032233"/>
    </source>
</evidence>
<protein>
    <recommendedName>
        <fullName evidence="6">Medium/long-chain acyl-CoA thioesterase YigI</fullName>
        <ecNumber evidence="5">3.1.2.20</ecNumber>
    </recommendedName>
</protein>
<evidence type="ECO:0000313" key="9">
    <source>
        <dbReference type="EMBL" id="KIX15787.1"/>
    </source>
</evidence>
<evidence type="ECO:0000256" key="2">
    <source>
        <dbReference type="ARBA" id="ARBA00035880"/>
    </source>
</evidence>
<evidence type="ECO:0000256" key="3">
    <source>
        <dbReference type="ARBA" id="ARBA00036002"/>
    </source>
</evidence>
<proteinExistence type="inferred from homology"/>
<dbReference type="AlphaFoldDB" id="A0A0D2GM52"/>
<dbReference type="PANTHER" id="PTHR43240">
    <property type="entry name" value="1,4-DIHYDROXY-2-NAPHTHOYL-COA THIOESTERASE 1"/>
    <property type="match status" value="1"/>
</dbReference>
<dbReference type="Gene3D" id="3.10.129.10">
    <property type="entry name" value="Hotdog Thioesterase"/>
    <property type="match status" value="1"/>
</dbReference>
<name>A0A0D2GM52_9BACT</name>
<gene>
    <name evidence="9" type="ORF">X474_00095</name>
</gene>
<organism evidence="9 10">
    <name type="scientific">Dethiosulfatarculus sandiegensis</name>
    <dbReference type="NCBI Taxonomy" id="1429043"/>
    <lineage>
        <taxon>Bacteria</taxon>
        <taxon>Pseudomonadati</taxon>
        <taxon>Thermodesulfobacteriota</taxon>
        <taxon>Desulfarculia</taxon>
        <taxon>Desulfarculales</taxon>
        <taxon>Desulfarculaceae</taxon>
        <taxon>Dethiosulfatarculus</taxon>
    </lineage>
</organism>
<keyword evidence="10" id="KW-1185">Reference proteome</keyword>
<dbReference type="PANTHER" id="PTHR43240:SF20">
    <property type="entry name" value="MEDIUM_LONG-CHAIN ACYL-COA THIOESTERASE YIGI"/>
    <property type="match status" value="1"/>
</dbReference>
<dbReference type="STRING" id="1429043.X474_00095"/>